<reference evidence="2 3" key="1">
    <citation type="journal article" date="2016" name="Mol. Biol. Evol.">
        <title>Comparative Genomics of Early-Diverging Mushroom-Forming Fungi Provides Insights into the Origins of Lignocellulose Decay Capabilities.</title>
        <authorList>
            <person name="Nagy L.G."/>
            <person name="Riley R."/>
            <person name="Tritt A."/>
            <person name="Adam C."/>
            <person name="Daum C."/>
            <person name="Floudas D."/>
            <person name="Sun H."/>
            <person name="Yadav J.S."/>
            <person name="Pangilinan J."/>
            <person name="Larsson K.H."/>
            <person name="Matsuura K."/>
            <person name="Barry K."/>
            <person name="Labutti K."/>
            <person name="Kuo R."/>
            <person name="Ohm R.A."/>
            <person name="Bhattacharya S.S."/>
            <person name="Shirouzu T."/>
            <person name="Yoshinaga Y."/>
            <person name="Martin F.M."/>
            <person name="Grigoriev I.V."/>
            <person name="Hibbett D.S."/>
        </authorList>
    </citation>
    <scope>NUCLEOTIDE SEQUENCE [LARGE SCALE GENOMIC DNA]</scope>
    <source>
        <strain evidence="2 3">HHB12029</strain>
    </source>
</reference>
<gene>
    <name evidence="2" type="ORF">EXIGLDRAFT_772590</name>
</gene>
<feature type="signal peptide" evidence="1">
    <location>
        <begin position="1"/>
        <end position="18"/>
    </location>
</feature>
<keyword evidence="3" id="KW-1185">Reference proteome</keyword>
<dbReference type="InParanoid" id="A0A165F7W0"/>
<feature type="chain" id="PRO_5007857597" description="SH3 domain-containing protein" evidence="1">
    <location>
        <begin position="19"/>
        <end position="68"/>
    </location>
</feature>
<evidence type="ECO:0000313" key="3">
    <source>
        <dbReference type="Proteomes" id="UP000077266"/>
    </source>
</evidence>
<organism evidence="2 3">
    <name type="scientific">Exidia glandulosa HHB12029</name>
    <dbReference type="NCBI Taxonomy" id="1314781"/>
    <lineage>
        <taxon>Eukaryota</taxon>
        <taxon>Fungi</taxon>
        <taxon>Dikarya</taxon>
        <taxon>Basidiomycota</taxon>
        <taxon>Agaricomycotina</taxon>
        <taxon>Agaricomycetes</taxon>
        <taxon>Auriculariales</taxon>
        <taxon>Exidiaceae</taxon>
        <taxon>Exidia</taxon>
    </lineage>
</organism>
<evidence type="ECO:0008006" key="4">
    <source>
        <dbReference type="Google" id="ProtNLM"/>
    </source>
</evidence>
<accession>A0A165F7W0</accession>
<proteinExistence type="predicted"/>
<protein>
    <recommendedName>
        <fullName evidence="4">SH3 domain-containing protein</fullName>
    </recommendedName>
</protein>
<dbReference type="InterPro" id="IPR010916">
    <property type="entry name" value="TonB_box_CS"/>
</dbReference>
<keyword evidence="1" id="KW-0732">Signal</keyword>
<dbReference type="EMBL" id="KV426097">
    <property type="protein sequence ID" value="KZV88546.1"/>
    <property type="molecule type" value="Genomic_DNA"/>
</dbReference>
<dbReference type="PROSITE" id="PS00430">
    <property type="entry name" value="TONB_DEPENDENT_REC_1"/>
    <property type="match status" value="1"/>
</dbReference>
<dbReference type="Proteomes" id="UP000077266">
    <property type="component" value="Unassembled WGS sequence"/>
</dbReference>
<evidence type="ECO:0000256" key="1">
    <source>
        <dbReference type="SAM" id="SignalP"/>
    </source>
</evidence>
<dbReference type="AlphaFoldDB" id="A0A165F7W0"/>
<name>A0A165F7W0_EXIGL</name>
<evidence type="ECO:0000313" key="2">
    <source>
        <dbReference type="EMBL" id="KZV88546.1"/>
    </source>
</evidence>
<sequence length="68" mass="7327">MQMNSIFVLFGIAICAFAAPLARMPPGYQSLGVRYRDPASGEDVVVAANWHTGDTVEVRASLEDDVEA</sequence>